<dbReference type="EMBL" id="FPAU01000006">
    <property type="protein sequence ID" value="SFU14025.1"/>
    <property type="molecule type" value="Genomic_DNA"/>
</dbReference>
<dbReference type="OrthoDB" id="72299at2"/>
<dbReference type="Proteomes" id="UP000199187">
    <property type="component" value="Unassembled WGS sequence"/>
</dbReference>
<feature type="domain" description="DUF4062" evidence="1">
    <location>
        <begin position="6"/>
        <end position="93"/>
    </location>
</feature>
<evidence type="ECO:0000313" key="2">
    <source>
        <dbReference type="EMBL" id="SFU14025.1"/>
    </source>
</evidence>
<accession>A0A1I7DQV1</accession>
<keyword evidence="3" id="KW-1185">Reference proteome</keyword>
<protein>
    <submittedName>
        <fullName evidence="2">SIR2-like domain-containing protein</fullName>
    </submittedName>
</protein>
<proteinExistence type="predicted"/>
<dbReference type="RefSeq" id="WP_090124662.1">
    <property type="nucleotide sequence ID" value="NZ_CP045300.1"/>
</dbReference>
<dbReference type="AlphaFoldDB" id="A0A1I7DQV1"/>
<name>A0A1I7DQV1_9ENTR</name>
<sequence>MANKLRVFISSTMKDLRNERQEVVDRLNFLGFEPVNAEEFSPNGQTSWEVIEPKIRDCHLFVLLLGDSYGWEPDSGYGGGEGKSVTHLEYDAARALNIPVLPFMKKLDYGSKEDKLRDAFRTAVAAWDGGHFRAEFDLAKDLADKVAKALVAFCSETALKELLSLRDGQLTPPHAAVQSAEPLPVHDDDKWVLLGGAGLSISAGYPTANLIISSLAAQLWPDVAASDIYTRYSFDEVAGYYESQRGRDALLQDVKALLDTPQKVWPTEAHFEAVKKFKTILTTNYDQLFELACMTSGIPYVVITPSDPKPPEKGKVSIIKLSGTISELESLRLTAKDLQEVMANEAFFRMLKQSLAGRKVVVVGHALRDAHVLKALTESGISGPGLYVSPNPGPAADITLHRFNLQVKPQKADAFLASFNPDVVM</sequence>
<dbReference type="SUPFAM" id="SSF52467">
    <property type="entry name" value="DHS-like NAD/FAD-binding domain"/>
    <property type="match status" value="1"/>
</dbReference>
<dbReference type="Pfam" id="PF13289">
    <property type="entry name" value="SIR2_2"/>
    <property type="match status" value="1"/>
</dbReference>
<organism evidence="2 3">
    <name type="scientific">Kosakonia arachidis</name>
    <dbReference type="NCBI Taxonomy" id="551989"/>
    <lineage>
        <taxon>Bacteria</taxon>
        <taxon>Pseudomonadati</taxon>
        <taxon>Pseudomonadota</taxon>
        <taxon>Gammaproteobacteria</taxon>
        <taxon>Enterobacterales</taxon>
        <taxon>Enterobacteriaceae</taxon>
        <taxon>Kosakonia</taxon>
    </lineage>
</organism>
<dbReference type="InterPro" id="IPR025139">
    <property type="entry name" value="DUF4062"/>
</dbReference>
<evidence type="ECO:0000313" key="3">
    <source>
        <dbReference type="Proteomes" id="UP000199187"/>
    </source>
</evidence>
<gene>
    <name evidence="2" type="ORF">SAMN05192562_10697</name>
</gene>
<reference evidence="3" key="1">
    <citation type="submission" date="2016-10" db="EMBL/GenBank/DDBJ databases">
        <authorList>
            <person name="Varghese N."/>
            <person name="Submissions S."/>
        </authorList>
    </citation>
    <scope>NUCLEOTIDE SEQUENCE [LARGE SCALE GENOMIC DNA]</scope>
    <source>
        <strain evidence="3">Ah-143</strain>
    </source>
</reference>
<evidence type="ECO:0000259" key="1">
    <source>
        <dbReference type="Pfam" id="PF13271"/>
    </source>
</evidence>
<dbReference type="InterPro" id="IPR029035">
    <property type="entry name" value="DHS-like_NAD/FAD-binding_dom"/>
</dbReference>
<dbReference type="Pfam" id="PF13271">
    <property type="entry name" value="DUF4062"/>
    <property type="match status" value="1"/>
</dbReference>